<evidence type="ECO:0000313" key="2">
    <source>
        <dbReference type="EMBL" id="AVP87065.1"/>
    </source>
</evidence>
<organism evidence="2 3">
    <name type="scientific">Candidatus Phycorickettsia trachydisci</name>
    <dbReference type="NCBI Taxonomy" id="2115978"/>
    <lineage>
        <taxon>Bacteria</taxon>
        <taxon>Pseudomonadati</taxon>
        <taxon>Pseudomonadota</taxon>
        <taxon>Alphaproteobacteria</taxon>
        <taxon>Rickettsiales</taxon>
        <taxon>Rickettsiaceae</taxon>
        <taxon>Candidatus Phycorickettsia</taxon>
    </lineage>
</organism>
<dbReference type="KEGG" id="ptc:phytr_1040"/>
<keyword evidence="1" id="KW-0175">Coiled coil</keyword>
<dbReference type="InterPro" id="IPR036770">
    <property type="entry name" value="Ankyrin_rpt-contain_sf"/>
</dbReference>
<accession>A0A2P1P745</accession>
<gene>
    <name evidence="2" type="ORF">phytr_1040</name>
</gene>
<reference evidence="2 3" key="1">
    <citation type="submission" date="2018-03" db="EMBL/GenBank/DDBJ databases">
        <title>A gene transfer event suggests a long-term partnership between eustigmatophyte algae and a novel lineage of endosymbiotic bacteria.</title>
        <authorList>
            <person name="Yurchenko T."/>
            <person name="Sevcikova T."/>
            <person name="Pribyl P."/>
            <person name="El Karkouri K."/>
            <person name="Klimes V."/>
            <person name="Amaral R."/>
            <person name="Zbrankova V."/>
            <person name="Kim E."/>
            <person name="Raoult D."/>
            <person name="Santos L.M.A."/>
            <person name="Elias M."/>
        </authorList>
    </citation>
    <scope>NUCLEOTIDE SEQUENCE [LARGE SCALE GENOMIC DNA]</scope>
    <source>
        <strain evidence="2">CCALA 838</strain>
    </source>
</reference>
<sequence length="389" mass="45013">MYFLIPFSYYLFINLKNDRMKKFINMLGNKNNDAQKLADAIKMPENKYSSKSLIKPHIRIEDREAKLSIIEKEMNDLLKSLENTEATKEGIAALNDEFKVIMTKIRSQPNLQEALDNMLLVAVHYDDIKTMDIIIRAGADVNAKDMANHTLLDKAICADKNRAALVLLTNNAKIDITKPFHVNYLSSSTMLYIFEYGNSYQKFKAWLNIFNTFRQVSDDPQYTQLSQKITKSLAIAWNHIDLDELKMTFIAKKIGDISNPTVDLYNALEFYRNNKDKYKESNTELYDLLQKLVPELEESVNQLNNYKANLMFIHIKSEAQTSEFKTIIEKCIAECRSLQDEVFLEEFLRHYFFQSDELTDAIPILCEEIEVAHLGSDSIVEMELTSKAN</sequence>
<dbReference type="Gene3D" id="1.25.40.20">
    <property type="entry name" value="Ankyrin repeat-containing domain"/>
    <property type="match status" value="1"/>
</dbReference>
<dbReference type="AlphaFoldDB" id="A0A2P1P745"/>
<keyword evidence="3" id="KW-1185">Reference proteome</keyword>
<dbReference type="SUPFAM" id="SSF48403">
    <property type="entry name" value="Ankyrin repeat"/>
    <property type="match status" value="1"/>
</dbReference>
<evidence type="ECO:0000313" key="3">
    <source>
        <dbReference type="Proteomes" id="UP000241762"/>
    </source>
</evidence>
<dbReference type="EMBL" id="CP027845">
    <property type="protein sequence ID" value="AVP87065.1"/>
    <property type="molecule type" value="Genomic_DNA"/>
</dbReference>
<evidence type="ECO:0000256" key="1">
    <source>
        <dbReference type="SAM" id="Coils"/>
    </source>
</evidence>
<proteinExistence type="predicted"/>
<dbReference type="Proteomes" id="UP000241762">
    <property type="component" value="Chromosome"/>
</dbReference>
<protein>
    <submittedName>
        <fullName evidence="2">Uncharacterized protein</fullName>
    </submittedName>
</protein>
<feature type="coiled-coil region" evidence="1">
    <location>
        <begin position="60"/>
        <end position="87"/>
    </location>
</feature>
<name>A0A2P1P745_9RICK</name>